<keyword evidence="2" id="KW-1185">Reference proteome</keyword>
<reference evidence="1 2" key="1">
    <citation type="submission" date="2023-09" db="EMBL/GenBank/DDBJ databases">
        <title>Xinfangfangia sedmenti sp. nov., isolated the sedment.</title>
        <authorList>
            <person name="Xu L."/>
        </authorList>
    </citation>
    <scope>NUCLEOTIDE SEQUENCE [LARGE SCALE GENOMIC DNA]</scope>
    <source>
        <strain evidence="1 2">LG-4</strain>
    </source>
</reference>
<dbReference type="Proteomes" id="UP001247754">
    <property type="component" value="Unassembled WGS sequence"/>
</dbReference>
<name>A0ABU1F5Y3_9RHOB</name>
<evidence type="ECO:0000313" key="2">
    <source>
        <dbReference type="Proteomes" id="UP001247754"/>
    </source>
</evidence>
<sequence length="99" mass="10915">MSGIEFEAVPFPKEHFDADWQVQIGVHIRLAGITIEKTKDELRAAFEAEPDAMTALVENLADWSDKLQAYHKMLDAAMARLMVVGCEVGGIPLDDEEGA</sequence>
<dbReference type="EMBL" id="JAVKPH010000003">
    <property type="protein sequence ID" value="MDR5651842.1"/>
    <property type="molecule type" value="Genomic_DNA"/>
</dbReference>
<accession>A0ABU1F5Y3</accession>
<gene>
    <name evidence="1" type="ORF">RGD00_04465</name>
</gene>
<proteinExistence type="predicted"/>
<comment type="caution">
    <text evidence="1">The sequence shown here is derived from an EMBL/GenBank/DDBJ whole genome shotgun (WGS) entry which is preliminary data.</text>
</comment>
<dbReference type="RefSeq" id="WP_310456089.1">
    <property type="nucleotide sequence ID" value="NZ_JAVKPH010000003.1"/>
</dbReference>
<organism evidence="1 2">
    <name type="scientific">Ruixingdingia sedimenti</name>
    <dbReference type="NCBI Taxonomy" id="3073604"/>
    <lineage>
        <taxon>Bacteria</taxon>
        <taxon>Pseudomonadati</taxon>
        <taxon>Pseudomonadota</taxon>
        <taxon>Alphaproteobacteria</taxon>
        <taxon>Rhodobacterales</taxon>
        <taxon>Paracoccaceae</taxon>
        <taxon>Ruixingdingia</taxon>
    </lineage>
</organism>
<protein>
    <submittedName>
        <fullName evidence="1">Uncharacterized protein</fullName>
    </submittedName>
</protein>
<evidence type="ECO:0000313" key="1">
    <source>
        <dbReference type="EMBL" id="MDR5651842.1"/>
    </source>
</evidence>